<dbReference type="OrthoDB" id="3346544at2759"/>
<evidence type="ECO:0000256" key="2">
    <source>
        <dbReference type="SAM" id="Phobius"/>
    </source>
</evidence>
<evidence type="ECO:0000256" key="1">
    <source>
        <dbReference type="SAM" id="MobiDB-lite"/>
    </source>
</evidence>
<dbReference type="HOGENOM" id="CLU_044614_3_3_1"/>
<dbReference type="Proteomes" id="UP000030669">
    <property type="component" value="Unassembled WGS sequence"/>
</dbReference>
<keyword evidence="2" id="KW-0472">Membrane</keyword>
<feature type="transmembrane region" description="Helical" evidence="2">
    <location>
        <begin position="126"/>
        <end position="150"/>
    </location>
</feature>
<feature type="transmembrane region" description="Helical" evidence="2">
    <location>
        <begin position="48"/>
        <end position="72"/>
    </location>
</feature>
<dbReference type="EMBL" id="KB469306">
    <property type="protein sequence ID" value="EPQ53025.1"/>
    <property type="molecule type" value="Genomic_DNA"/>
</dbReference>
<keyword evidence="2" id="KW-0812">Transmembrane</keyword>
<feature type="compositionally biased region" description="Basic residues" evidence="1">
    <location>
        <begin position="341"/>
        <end position="350"/>
    </location>
</feature>
<feature type="transmembrane region" description="Helical" evidence="2">
    <location>
        <begin position="244"/>
        <end position="267"/>
    </location>
</feature>
<dbReference type="AlphaFoldDB" id="S7RFS1"/>
<organism evidence="3 4">
    <name type="scientific">Gloeophyllum trabeum (strain ATCC 11539 / FP-39264 / Madison 617)</name>
    <name type="common">Brown rot fungus</name>
    <dbReference type="NCBI Taxonomy" id="670483"/>
    <lineage>
        <taxon>Eukaryota</taxon>
        <taxon>Fungi</taxon>
        <taxon>Dikarya</taxon>
        <taxon>Basidiomycota</taxon>
        <taxon>Agaricomycotina</taxon>
        <taxon>Agaricomycetes</taxon>
        <taxon>Gloeophyllales</taxon>
        <taxon>Gloeophyllaceae</taxon>
        <taxon>Gloeophyllum</taxon>
    </lineage>
</organism>
<sequence>MGQLPLEVANVLSVWFETLLYGIYFSLFFESVYVIMKKKRTKTLPAKLFFAATVVMFLLATVHIAISLYRLLRGYVWLASDPGPVAYFADYHRWDNVANEVISGIQTWIGDSLVIYRCFIVWSRNYYVVAVPSVLLVLSVIGNCMVFQIFNSKDVDGLFSVPLQTWVNLIYSATFAQNTLTTGFIAYRIWRQDWETRQVLGPGSYRGAASLLPSVRVIIESAMIYALEVLVLIILYAIGHNGEYVLQAAVTPTVGIVFTMITVRLALRSSEALKTTHLPSAFRVAPTGRMHLTTTINQSSDQELEESRKASGDDQVFELKSVGTQHEHEEYVPLIGTNTRQHQRPKRNKT</sequence>
<keyword evidence="4" id="KW-1185">Reference proteome</keyword>
<evidence type="ECO:0000313" key="4">
    <source>
        <dbReference type="Proteomes" id="UP000030669"/>
    </source>
</evidence>
<keyword evidence="2" id="KW-1133">Transmembrane helix</keyword>
<protein>
    <submittedName>
        <fullName evidence="3">Uncharacterized protein</fullName>
    </submittedName>
</protein>
<feature type="transmembrane region" description="Helical" evidence="2">
    <location>
        <begin position="12"/>
        <end position="36"/>
    </location>
</feature>
<feature type="transmembrane region" description="Helical" evidence="2">
    <location>
        <begin position="170"/>
        <end position="190"/>
    </location>
</feature>
<dbReference type="GeneID" id="19308862"/>
<name>S7RFS1_GLOTA</name>
<gene>
    <name evidence="3" type="ORF">GLOTRDRAFT_79032</name>
</gene>
<reference evidence="3 4" key="1">
    <citation type="journal article" date="2012" name="Science">
        <title>The Paleozoic origin of enzymatic lignin decomposition reconstructed from 31 fungal genomes.</title>
        <authorList>
            <person name="Floudas D."/>
            <person name="Binder M."/>
            <person name="Riley R."/>
            <person name="Barry K."/>
            <person name="Blanchette R.A."/>
            <person name="Henrissat B."/>
            <person name="Martinez A.T."/>
            <person name="Otillar R."/>
            <person name="Spatafora J.W."/>
            <person name="Yadav J.S."/>
            <person name="Aerts A."/>
            <person name="Benoit I."/>
            <person name="Boyd A."/>
            <person name="Carlson A."/>
            <person name="Copeland A."/>
            <person name="Coutinho P.M."/>
            <person name="de Vries R.P."/>
            <person name="Ferreira P."/>
            <person name="Findley K."/>
            <person name="Foster B."/>
            <person name="Gaskell J."/>
            <person name="Glotzer D."/>
            <person name="Gorecki P."/>
            <person name="Heitman J."/>
            <person name="Hesse C."/>
            <person name="Hori C."/>
            <person name="Igarashi K."/>
            <person name="Jurgens J.A."/>
            <person name="Kallen N."/>
            <person name="Kersten P."/>
            <person name="Kohler A."/>
            <person name="Kuees U."/>
            <person name="Kumar T.K.A."/>
            <person name="Kuo A."/>
            <person name="LaButti K."/>
            <person name="Larrondo L.F."/>
            <person name="Lindquist E."/>
            <person name="Ling A."/>
            <person name="Lombard V."/>
            <person name="Lucas S."/>
            <person name="Lundell T."/>
            <person name="Martin R."/>
            <person name="McLaughlin D.J."/>
            <person name="Morgenstern I."/>
            <person name="Morin E."/>
            <person name="Murat C."/>
            <person name="Nagy L.G."/>
            <person name="Nolan M."/>
            <person name="Ohm R.A."/>
            <person name="Patyshakuliyeva A."/>
            <person name="Rokas A."/>
            <person name="Ruiz-Duenas F.J."/>
            <person name="Sabat G."/>
            <person name="Salamov A."/>
            <person name="Samejima M."/>
            <person name="Schmutz J."/>
            <person name="Slot J.C."/>
            <person name="St John F."/>
            <person name="Stenlid J."/>
            <person name="Sun H."/>
            <person name="Sun S."/>
            <person name="Syed K."/>
            <person name="Tsang A."/>
            <person name="Wiebenga A."/>
            <person name="Young D."/>
            <person name="Pisabarro A."/>
            <person name="Eastwood D.C."/>
            <person name="Martin F."/>
            <person name="Cullen D."/>
            <person name="Grigoriev I.V."/>
            <person name="Hibbett D.S."/>
        </authorList>
    </citation>
    <scope>NUCLEOTIDE SEQUENCE [LARGE SCALE GENOMIC DNA]</scope>
    <source>
        <strain evidence="3 4">ATCC 11539</strain>
    </source>
</reference>
<proteinExistence type="predicted"/>
<evidence type="ECO:0000313" key="3">
    <source>
        <dbReference type="EMBL" id="EPQ53025.1"/>
    </source>
</evidence>
<feature type="transmembrane region" description="Helical" evidence="2">
    <location>
        <begin position="211"/>
        <end position="238"/>
    </location>
</feature>
<dbReference type="OMA" id="SWMATIY"/>
<accession>S7RFS1</accession>
<dbReference type="RefSeq" id="XP_007868335.1">
    <property type="nucleotide sequence ID" value="XM_007870144.1"/>
</dbReference>
<feature type="transmembrane region" description="Helical" evidence="2">
    <location>
        <begin position="101"/>
        <end position="119"/>
    </location>
</feature>
<feature type="region of interest" description="Disordered" evidence="1">
    <location>
        <begin position="297"/>
        <end position="350"/>
    </location>
</feature>
<dbReference type="eggNOG" id="ENOG502SJ8T">
    <property type="taxonomic scope" value="Eukaryota"/>
</dbReference>
<dbReference type="KEGG" id="gtr:GLOTRDRAFT_79032"/>